<organism evidence="2 3">
    <name type="scientific">Ralstonia solanacearum K60</name>
    <dbReference type="NCBI Taxonomy" id="1091042"/>
    <lineage>
        <taxon>Bacteria</taxon>
        <taxon>Pseudomonadati</taxon>
        <taxon>Pseudomonadota</taxon>
        <taxon>Betaproteobacteria</taxon>
        <taxon>Burkholderiales</taxon>
        <taxon>Burkholderiaceae</taxon>
        <taxon>Ralstonia</taxon>
        <taxon>Ralstonia solanacearum species complex</taxon>
    </lineage>
</organism>
<evidence type="ECO:0000313" key="2">
    <source>
        <dbReference type="EMBL" id="OYQ12308.1"/>
    </source>
</evidence>
<dbReference type="PANTHER" id="PTHR35894:SF5">
    <property type="entry name" value="MU-LIKE PROPHAGE FLUMU DNA TRANSPOSITION PROTEIN B"/>
    <property type="match status" value="1"/>
</dbReference>
<dbReference type="EMBL" id="NCTK01000001">
    <property type="protein sequence ID" value="OYQ12308.1"/>
    <property type="molecule type" value="Genomic_DNA"/>
</dbReference>
<sequence>MTKNTNSRKPAMAVDSVAHIATLDMVSATLERLDARSNGLPGIAVLYGPAGWGKTFASNTLANETRAYYVQMRSAWRSKTLLEKILAEMGIRHEPTTTARLLDMVAEQLSTSHRTLILDEFDYAAKDKNGTLIELTRDIYEASQGSLLLVGEELLPKKLERWERFHSRVLTWAPAQAVTLEDAMKLAPIYASTLEFDADVLQYLVGIAQGSVRRVCVNLTQLLDYSNTHGLDRITMRHLAETTVYTGRSPERRS</sequence>
<dbReference type="PANTHER" id="PTHR35894">
    <property type="entry name" value="GENERAL SECRETION PATHWAY PROTEIN A-RELATED"/>
    <property type="match status" value="1"/>
</dbReference>
<dbReference type="InterPro" id="IPR049945">
    <property type="entry name" value="AAA_22"/>
</dbReference>
<feature type="domain" description="ORC1/DEAH AAA+ ATPase" evidence="1">
    <location>
        <begin position="41"/>
        <end position="158"/>
    </location>
</feature>
<proteinExistence type="predicted"/>
<gene>
    <name evidence="2" type="ORF">B7R77_02910</name>
</gene>
<evidence type="ECO:0000259" key="1">
    <source>
        <dbReference type="Pfam" id="PF13401"/>
    </source>
</evidence>
<protein>
    <submittedName>
        <fullName evidence="2">DNA transposition protein</fullName>
    </submittedName>
</protein>
<dbReference type="Proteomes" id="UP000216164">
    <property type="component" value="Unassembled WGS sequence"/>
</dbReference>
<dbReference type="Gene3D" id="3.40.50.300">
    <property type="entry name" value="P-loop containing nucleotide triphosphate hydrolases"/>
    <property type="match status" value="1"/>
</dbReference>
<dbReference type="InterPro" id="IPR027417">
    <property type="entry name" value="P-loop_NTPase"/>
</dbReference>
<dbReference type="AlphaFoldDB" id="A0AAP8D358"/>
<name>A0AAP8D358_RALSL</name>
<dbReference type="Pfam" id="PF13401">
    <property type="entry name" value="AAA_22"/>
    <property type="match status" value="1"/>
</dbReference>
<reference evidence="2 3" key="1">
    <citation type="submission" date="2017-04" db="EMBL/GenBank/DDBJ databases">
        <title>Genome Announcement: Closed genomes of Ralstonia solanacearum strains K60, UW551, and UW700.</title>
        <authorList>
            <person name="Hayes M."/>
            <person name="Macintyre A.M."/>
            <person name="Allen C."/>
        </authorList>
    </citation>
    <scope>NUCLEOTIDE SEQUENCE [LARGE SCALE GENOMIC DNA]</scope>
    <source>
        <strain evidence="2 3">UW25</strain>
    </source>
</reference>
<comment type="caution">
    <text evidence="2">The sequence shown here is derived from an EMBL/GenBank/DDBJ whole genome shotgun (WGS) entry which is preliminary data.</text>
</comment>
<dbReference type="SUPFAM" id="SSF52540">
    <property type="entry name" value="P-loop containing nucleoside triphosphate hydrolases"/>
    <property type="match status" value="1"/>
</dbReference>
<dbReference type="InterPro" id="IPR052026">
    <property type="entry name" value="ExeA_AAA_ATPase_DNA-bind"/>
</dbReference>
<dbReference type="GO" id="GO:0016887">
    <property type="term" value="F:ATP hydrolysis activity"/>
    <property type="evidence" value="ECO:0007669"/>
    <property type="project" value="InterPro"/>
</dbReference>
<evidence type="ECO:0000313" key="3">
    <source>
        <dbReference type="Proteomes" id="UP000216164"/>
    </source>
</evidence>
<accession>A0AAP8D358</accession>